<keyword evidence="6" id="KW-0131">Cell cycle</keyword>
<dbReference type="GO" id="GO:0071555">
    <property type="term" value="P:cell wall organization"/>
    <property type="evidence" value="ECO:0007669"/>
    <property type="project" value="TreeGrafter"/>
</dbReference>
<evidence type="ECO:0000256" key="3">
    <source>
        <dbReference type="ARBA" id="ARBA00023136"/>
    </source>
</evidence>
<evidence type="ECO:0000313" key="7">
    <source>
        <dbReference type="Proteomes" id="UP000189810"/>
    </source>
</evidence>
<dbReference type="SUPFAM" id="SSF56601">
    <property type="entry name" value="beta-lactamase/transpeptidase-like"/>
    <property type="match status" value="1"/>
</dbReference>
<dbReference type="InterPro" id="IPR036138">
    <property type="entry name" value="PBP_dimer_sf"/>
</dbReference>
<dbReference type="InterPro" id="IPR012338">
    <property type="entry name" value="Beta-lactam/transpept-like"/>
</dbReference>
<dbReference type="STRING" id="381751.SAMN05444391_1415"/>
<dbReference type="GO" id="GO:0008658">
    <property type="term" value="F:penicillin binding"/>
    <property type="evidence" value="ECO:0007669"/>
    <property type="project" value="InterPro"/>
</dbReference>
<dbReference type="InterPro" id="IPR001460">
    <property type="entry name" value="PCN-bd_Tpept"/>
</dbReference>
<reference evidence="6 7" key="1">
    <citation type="submission" date="2016-11" db="EMBL/GenBank/DDBJ databases">
        <authorList>
            <person name="Jaros S."/>
            <person name="Januszkiewicz K."/>
            <person name="Wedrychowicz H."/>
        </authorList>
    </citation>
    <scope>NUCLEOTIDE SEQUENCE [LARGE SCALE GENOMIC DNA]</scope>
    <source>
        <strain evidence="6 7">DSM 19557</strain>
    </source>
</reference>
<dbReference type="InterPro" id="IPR005311">
    <property type="entry name" value="PBP_dimer"/>
</dbReference>
<dbReference type="GO" id="GO:0005886">
    <property type="term" value="C:plasma membrane"/>
    <property type="evidence" value="ECO:0007669"/>
    <property type="project" value="TreeGrafter"/>
</dbReference>
<dbReference type="GO" id="GO:0051301">
    <property type="term" value="P:cell division"/>
    <property type="evidence" value="ECO:0007669"/>
    <property type="project" value="UniProtKB-KW"/>
</dbReference>
<dbReference type="PANTHER" id="PTHR30627">
    <property type="entry name" value="PEPTIDOGLYCAN D,D-TRANSPEPTIDASE"/>
    <property type="match status" value="1"/>
</dbReference>
<feature type="domain" description="Penicillin-binding protein dimerisation" evidence="5">
    <location>
        <begin position="55"/>
        <end position="197"/>
    </location>
</feature>
<evidence type="ECO:0000259" key="4">
    <source>
        <dbReference type="Pfam" id="PF00905"/>
    </source>
</evidence>
<gene>
    <name evidence="6" type="ORF">SAMN05444391_1415</name>
</gene>
<dbReference type="EMBL" id="LT670846">
    <property type="protein sequence ID" value="SHK55139.1"/>
    <property type="molecule type" value="Genomic_DNA"/>
</dbReference>
<keyword evidence="2" id="KW-0645">Protease</keyword>
<comment type="subcellular location">
    <subcellularLocation>
        <location evidence="1">Membrane</location>
    </subcellularLocation>
</comment>
<dbReference type="RefSeq" id="WP_079654502.1">
    <property type="nucleotide sequence ID" value="NZ_LT670846.1"/>
</dbReference>
<feature type="domain" description="Penicillin-binding protein transpeptidase" evidence="4">
    <location>
        <begin position="244"/>
        <end position="537"/>
    </location>
</feature>
<accession>A0A1M6TE15</accession>
<name>A0A1M6TE15_9AQUI</name>
<keyword evidence="7" id="KW-1185">Reference proteome</keyword>
<dbReference type="InterPro" id="IPR050515">
    <property type="entry name" value="Beta-lactam/transpept"/>
</dbReference>
<keyword evidence="3" id="KW-0472">Membrane</keyword>
<dbReference type="Gene3D" id="3.30.450.330">
    <property type="match status" value="1"/>
</dbReference>
<keyword evidence="2" id="KW-0121">Carboxypeptidase</keyword>
<dbReference type="GO" id="GO:0004180">
    <property type="term" value="F:carboxypeptidase activity"/>
    <property type="evidence" value="ECO:0007669"/>
    <property type="project" value="UniProtKB-KW"/>
</dbReference>
<proteinExistence type="predicted"/>
<dbReference type="SUPFAM" id="SSF56519">
    <property type="entry name" value="Penicillin binding protein dimerisation domain"/>
    <property type="match status" value="1"/>
</dbReference>
<dbReference type="Pfam" id="PF03717">
    <property type="entry name" value="PBP_dimer"/>
    <property type="match status" value="1"/>
</dbReference>
<keyword evidence="6" id="KW-0132">Cell division</keyword>
<evidence type="ECO:0000259" key="5">
    <source>
        <dbReference type="Pfam" id="PF03717"/>
    </source>
</evidence>
<dbReference type="Gene3D" id="3.40.710.10">
    <property type="entry name" value="DD-peptidase/beta-lactamase superfamily"/>
    <property type="match status" value="1"/>
</dbReference>
<evidence type="ECO:0000313" key="6">
    <source>
        <dbReference type="EMBL" id="SHK55139.1"/>
    </source>
</evidence>
<dbReference type="PANTHER" id="PTHR30627:SF1">
    <property type="entry name" value="PEPTIDOGLYCAN D,D-TRANSPEPTIDASE FTSI"/>
    <property type="match status" value="1"/>
</dbReference>
<dbReference type="Pfam" id="PF00905">
    <property type="entry name" value="Transpeptidase"/>
    <property type="match status" value="1"/>
</dbReference>
<dbReference type="Proteomes" id="UP000189810">
    <property type="component" value="Chromosome I"/>
</dbReference>
<evidence type="ECO:0000256" key="2">
    <source>
        <dbReference type="ARBA" id="ARBA00022645"/>
    </source>
</evidence>
<dbReference type="OrthoDB" id="9770103at2"/>
<keyword evidence="2" id="KW-0378">Hydrolase</keyword>
<organism evidence="6 7">
    <name type="scientific">Thermocrinis minervae</name>
    <dbReference type="NCBI Taxonomy" id="381751"/>
    <lineage>
        <taxon>Bacteria</taxon>
        <taxon>Pseudomonadati</taxon>
        <taxon>Aquificota</taxon>
        <taxon>Aquificia</taxon>
        <taxon>Aquificales</taxon>
        <taxon>Aquificaceae</taxon>
        <taxon>Thermocrinis</taxon>
    </lineage>
</organism>
<dbReference type="Gene3D" id="3.90.1310.10">
    <property type="entry name" value="Penicillin-binding protein 2a (Domain 2)"/>
    <property type="match status" value="1"/>
</dbReference>
<sequence length="562" mass="64213">MLDRVLSTRIKLVAFLFLLGFFVVLARVVQLQIVEREYYVEKVIEKLPKASLIKIQTYRAAIKDRNGKILAVSVPTISIFAFPEHVQEKEELARRLSFIEGLREEDILKALNSNKKFVWLARNVDKSYINYIRKVIQDTSNTDAVGIQEDFKRYYPHGTMASNLLGFVGADGNGLEGLEYKFDNLLKGKEIKKLVYVGRLSYEPVDLQDTLKPDLQITLDFGLQTIVENIRDSIVQKWKPRRVAIMVMDLQNGDILAMTTYPYYNPNEFDKVPDSYRKNYVVTDLFEPGSVMKPFFIGMALDRRYVSENFGVDTSRGKIEVYGRYVKDVHPSGYLTLDKILIKSSNIGTISVARSLSSKDVEELLEKFHLTQTFGILPGEAKPRLPSFKYPANILYASIGQGLSFNLLNICVAFGGLATNRIVKPRILLSDRPEVLSQNMFKEETLRWLHRTLIRVVEEGTATLARSDYFTIAGKTGTSQKFDFRLNMYSREKVVTYFVGYFPATAPRFVAGILVDEPKGEGVYGGTVAAPYFKELVERTAFYYRLEPDKRGQRFSYIGRKE</sequence>
<dbReference type="AlphaFoldDB" id="A0A1M6TE15"/>
<protein>
    <submittedName>
        <fullName evidence="6">Cell division protein FtsI (Penicillin-binding protein 3)</fullName>
    </submittedName>
</protein>
<evidence type="ECO:0000256" key="1">
    <source>
        <dbReference type="ARBA" id="ARBA00004370"/>
    </source>
</evidence>